<name>A0A6A6NXS9_9PEZI</name>
<sequence length="137" mass="15078">MHAWNEITKVARRILFDEHYGSRHIHLQVLATHPAYQRLGAATALCEWGIGQALRHGVVVTLFASPMGKLLYQKLGFENVTTVPVKVQGEDASVELSAMNLVVEPAAVHRRAGSESFARATSCRFLHIVPPVSIGLR</sequence>
<dbReference type="GO" id="GO:0016747">
    <property type="term" value="F:acyltransferase activity, transferring groups other than amino-acyl groups"/>
    <property type="evidence" value="ECO:0007669"/>
    <property type="project" value="InterPro"/>
</dbReference>
<dbReference type="SUPFAM" id="SSF55729">
    <property type="entry name" value="Acyl-CoA N-acyltransferases (Nat)"/>
    <property type="match status" value="1"/>
</dbReference>
<keyword evidence="3" id="KW-1185">Reference proteome</keyword>
<dbReference type="AlphaFoldDB" id="A0A6A6NXS9"/>
<dbReference type="CDD" id="cd04301">
    <property type="entry name" value="NAT_SF"/>
    <property type="match status" value="1"/>
</dbReference>
<reference evidence="2" key="1">
    <citation type="journal article" date="2020" name="Stud. Mycol.">
        <title>101 Dothideomycetes genomes: a test case for predicting lifestyles and emergence of pathogens.</title>
        <authorList>
            <person name="Haridas S."/>
            <person name="Albert R."/>
            <person name="Binder M."/>
            <person name="Bloem J."/>
            <person name="Labutti K."/>
            <person name="Salamov A."/>
            <person name="Andreopoulos B."/>
            <person name="Baker S."/>
            <person name="Barry K."/>
            <person name="Bills G."/>
            <person name="Bluhm B."/>
            <person name="Cannon C."/>
            <person name="Castanera R."/>
            <person name="Culley D."/>
            <person name="Daum C."/>
            <person name="Ezra D."/>
            <person name="Gonzalez J."/>
            <person name="Henrissat B."/>
            <person name="Kuo A."/>
            <person name="Liang C."/>
            <person name="Lipzen A."/>
            <person name="Lutzoni F."/>
            <person name="Magnuson J."/>
            <person name="Mondo S."/>
            <person name="Nolan M."/>
            <person name="Ohm R."/>
            <person name="Pangilinan J."/>
            <person name="Park H.-J."/>
            <person name="Ramirez L."/>
            <person name="Alfaro M."/>
            <person name="Sun H."/>
            <person name="Tritt A."/>
            <person name="Yoshinaga Y."/>
            <person name="Zwiers L.-H."/>
            <person name="Turgeon B."/>
            <person name="Goodwin S."/>
            <person name="Spatafora J."/>
            <person name="Crous P."/>
            <person name="Grigoriev I."/>
        </authorList>
    </citation>
    <scope>NUCLEOTIDE SEQUENCE</scope>
    <source>
        <strain evidence="2">ATCC 16933</strain>
    </source>
</reference>
<dbReference type="EMBL" id="MU001684">
    <property type="protein sequence ID" value="KAF2456063.1"/>
    <property type="molecule type" value="Genomic_DNA"/>
</dbReference>
<evidence type="ECO:0000313" key="2">
    <source>
        <dbReference type="EMBL" id="KAF2456063.1"/>
    </source>
</evidence>
<dbReference type="PANTHER" id="PTHR42791:SF2">
    <property type="entry name" value="N-ACETYLTRANSFERASE DOMAIN-CONTAINING PROTEIN"/>
    <property type="match status" value="1"/>
</dbReference>
<dbReference type="InterPro" id="IPR016181">
    <property type="entry name" value="Acyl_CoA_acyltransferase"/>
</dbReference>
<dbReference type="OrthoDB" id="4738875at2759"/>
<protein>
    <recommendedName>
        <fullName evidence="1">N-acetyltransferase domain-containing protein</fullName>
    </recommendedName>
</protein>
<accession>A0A6A6NXS9</accession>
<evidence type="ECO:0000259" key="1">
    <source>
        <dbReference type="PROSITE" id="PS51186"/>
    </source>
</evidence>
<dbReference type="PANTHER" id="PTHR42791">
    <property type="entry name" value="GNAT FAMILY ACETYLTRANSFERASE"/>
    <property type="match status" value="1"/>
</dbReference>
<dbReference type="InterPro" id="IPR000182">
    <property type="entry name" value="GNAT_dom"/>
</dbReference>
<proteinExistence type="predicted"/>
<evidence type="ECO:0000313" key="3">
    <source>
        <dbReference type="Proteomes" id="UP000799766"/>
    </source>
</evidence>
<feature type="domain" description="N-acetyltransferase" evidence="1">
    <location>
        <begin position="1"/>
        <end position="101"/>
    </location>
</feature>
<dbReference type="Pfam" id="PF13508">
    <property type="entry name" value="Acetyltransf_7"/>
    <property type="match status" value="1"/>
</dbReference>
<dbReference type="Proteomes" id="UP000799766">
    <property type="component" value="Unassembled WGS sequence"/>
</dbReference>
<gene>
    <name evidence="2" type="ORF">BDY21DRAFT_347798</name>
</gene>
<dbReference type="InterPro" id="IPR052523">
    <property type="entry name" value="Trichothecene_AcTrans"/>
</dbReference>
<dbReference type="Gene3D" id="3.40.630.30">
    <property type="match status" value="1"/>
</dbReference>
<organism evidence="2 3">
    <name type="scientific">Lineolata rhizophorae</name>
    <dbReference type="NCBI Taxonomy" id="578093"/>
    <lineage>
        <taxon>Eukaryota</taxon>
        <taxon>Fungi</taxon>
        <taxon>Dikarya</taxon>
        <taxon>Ascomycota</taxon>
        <taxon>Pezizomycotina</taxon>
        <taxon>Dothideomycetes</taxon>
        <taxon>Dothideomycetes incertae sedis</taxon>
        <taxon>Lineolatales</taxon>
        <taxon>Lineolataceae</taxon>
        <taxon>Lineolata</taxon>
    </lineage>
</organism>
<dbReference type="PROSITE" id="PS51186">
    <property type="entry name" value="GNAT"/>
    <property type="match status" value="1"/>
</dbReference>